<gene>
    <name evidence="2" type="ORF">HNR06_000917</name>
</gene>
<organism evidence="2 3">
    <name type="scientific">Nocardiopsis sinuspersici</name>
    <dbReference type="NCBI Taxonomy" id="501010"/>
    <lineage>
        <taxon>Bacteria</taxon>
        <taxon>Bacillati</taxon>
        <taxon>Actinomycetota</taxon>
        <taxon>Actinomycetes</taxon>
        <taxon>Streptosporangiales</taxon>
        <taxon>Nocardiopsidaceae</taxon>
        <taxon>Nocardiopsis</taxon>
    </lineage>
</organism>
<comment type="caution">
    <text evidence="2">The sequence shown here is derived from an EMBL/GenBank/DDBJ whole genome shotgun (WGS) entry which is preliminary data.</text>
</comment>
<evidence type="ECO:0000313" key="3">
    <source>
        <dbReference type="Proteomes" id="UP000584931"/>
    </source>
</evidence>
<accession>A0A7Y9XB44</accession>
<dbReference type="AlphaFoldDB" id="A0A7Y9XB44"/>
<keyword evidence="1" id="KW-1133">Transmembrane helix</keyword>
<dbReference type="RefSeq" id="WP_179808753.1">
    <property type="nucleotide sequence ID" value="NZ_JACCHL010000001.1"/>
</dbReference>
<feature type="transmembrane region" description="Helical" evidence="1">
    <location>
        <begin position="33"/>
        <end position="52"/>
    </location>
</feature>
<dbReference type="Proteomes" id="UP000584931">
    <property type="component" value="Unassembled WGS sequence"/>
</dbReference>
<keyword evidence="1" id="KW-0812">Transmembrane</keyword>
<protein>
    <submittedName>
        <fullName evidence="2">Uncharacterized protein</fullName>
    </submittedName>
</protein>
<reference evidence="2 3" key="1">
    <citation type="submission" date="2020-07" db="EMBL/GenBank/DDBJ databases">
        <title>Sequencing the genomes of 1000 actinobacteria strains.</title>
        <authorList>
            <person name="Klenk H.-P."/>
        </authorList>
    </citation>
    <scope>NUCLEOTIDE SEQUENCE [LARGE SCALE GENOMIC DNA]</scope>
    <source>
        <strain evidence="2 3">DSM 45278</strain>
    </source>
</reference>
<dbReference type="EMBL" id="JACCHL010000001">
    <property type="protein sequence ID" value="NYH51328.1"/>
    <property type="molecule type" value="Genomic_DNA"/>
</dbReference>
<sequence length="68" mass="7231">MEGFLRRARDRVRTWLTPAQGVAGDAGSATTDWILIIMVSITIATVVGGILIGEFTTAAKSIDLGVNR</sequence>
<keyword evidence="1" id="KW-0472">Membrane</keyword>
<name>A0A7Y9XB44_9ACTN</name>
<evidence type="ECO:0000256" key="1">
    <source>
        <dbReference type="SAM" id="Phobius"/>
    </source>
</evidence>
<proteinExistence type="predicted"/>
<evidence type="ECO:0000313" key="2">
    <source>
        <dbReference type="EMBL" id="NYH51328.1"/>
    </source>
</evidence>